<dbReference type="EMBL" id="JABBFR010000017">
    <property type="protein sequence ID" value="MBT0725129.1"/>
    <property type="molecule type" value="Genomic_DNA"/>
</dbReference>
<feature type="domain" description="Polynucleotide kinase PNKP phosphatase" evidence="2">
    <location>
        <begin position="3"/>
        <end position="145"/>
    </location>
</feature>
<dbReference type="Gene3D" id="3.40.50.1000">
    <property type="entry name" value="HAD superfamily/HAD-like"/>
    <property type="match status" value="1"/>
</dbReference>
<dbReference type="Proteomes" id="UP000790096">
    <property type="component" value="Unassembled WGS sequence"/>
</dbReference>
<dbReference type="RefSeq" id="WP_214237784.1">
    <property type="nucleotide sequence ID" value="NZ_JABBFR010000017.1"/>
</dbReference>
<gene>
    <name evidence="3" type="ORF">HH682_12025</name>
</gene>
<dbReference type="Pfam" id="PF25109">
    <property type="entry name" value="HAD_PNKP"/>
    <property type="match status" value="1"/>
</dbReference>
<protein>
    <recommendedName>
        <fullName evidence="2">Polynucleotide kinase PNKP phosphatase domain-containing protein</fullName>
    </recommendedName>
</protein>
<comment type="caution">
    <text evidence="3">The sequence shown here is derived from an EMBL/GenBank/DDBJ whole genome shotgun (WGS) entry which is preliminary data.</text>
</comment>
<keyword evidence="1" id="KW-0479">Metal-binding</keyword>
<evidence type="ECO:0000313" key="3">
    <source>
        <dbReference type="EMBL" id="MBT0725129.1"/>
    </source>
</evidence>
<dbReference type="InterPro" id="IPR056782">
    <property type="entry name" value="HAD_PNKP"/>
</dbReference>
<accession>A0ABS5SYK4</accession>
<proteinExistence type="predicted"/>
<reference evidence="3 4" key="1">
    <citation type="submission" date="2020-04" db="EMBL/GenBank/DDBJ databases">
        <title>Genome sequencing of Rosenbergiella species.</title>
        <authorList>
            <person name="Alvarez-Perez S."/>
            <person name="Lievens B."/>
        </authorList>
    </citation>
    <scope>NUCLEOTIDE SEQUENCE [LARGE SCALE GENOMIC DNA]</scope>
    <source>
        <strain evidence="3 4">S61</strain>
    </source>
</reference>
<evidence type="ECO:0000256" key="1">
    <source>
        <dbReference type="ARBA" id="ARBA00022723"/>
    </source>
</evidence>
<keyword evidence="4" id="KW-1185">Reference proteome</keyword>
<sequence length="157" mass="17624">MDVIIFDLDGVICDNSHRAHLVPPREVQHINEYWHEFFAECVNDKAIAAGVEFYKAMNKAHYTVILTSRQENFRESTVNWLSDNVGREVPSTELFMRPHDVSCPPSQYKADVVKKILAGGHNIIFAVDDDPSVCAALNALGVHTFTPSTICSSLSRY</sequence>
<evidence type="ECO:0000259" key="2">
    <source>
        <dbReference type="Pfam" id="PF25109"/>
    </source>
</evidence>
<evidence type="ECO:0000313" key="4">
    <source>
        <dbReference type="Proteomes" id="UP000790096"/>
    </source>
</evidence>
<name>A0ABS5SYK4_9GAMM</name>
<dbReference type="InterPro" id="IPR036412">
    <property type="entry name" value="HAD-like_sf"/>
</dbReference>
<organism evidence="3 4">
    <name type="scientific">Rosenbergiella gaditana</name>
    <dbReference type="NCBI Taxonomy" id="2726987"/>
    <lineage>
        <taxon>Bacteria</taxon>
        <taxon>Pseudomonadati</taxon>
        <taxon>Pseudomonadota</taxon>
        <taxon>Gammaproteobacteria</taxon>
        <taxon>Enterobacterales</taxon>
        <taxon>Erwiniaceae</taxon>
        <taxon>Rosenbergiella</taxon>
    </lineage>
</organism>
<dbReference type="InterPro" id="IPR023214">
    <property type="entry name" value="HAD_sf"/>
</dbReference>
<dbReference type="SUPFAM" id="SSF56784">
    <property type="entry name" value="HAD-like"/>
    <property type="match status" value="1"/>
</dbReference>